<dbReference type="AlphaFoldDB" id="A0A9X3HU93"/>
<keyword evidence="7" id="KW-1185">Reference proteome</keyword>
<dbReference type="GO" id="GO:0003727">
    <property type="term" value="F:single-stranded RNA binding"/>
    <property type="evidence" value="ECO:0007669"/>
    <property type="project" value="TreeGrafter"/>
</dbReference>
<keyword evidence="3 4" id="KW-0963">Cytoplasm</keyword>
<dbReference type="GO" id="GO:0003690">
    <property type="term" value="F:double-stranded DNA binding"/>
    <property type="evidence" value="ECO:0007669"/>
    <property type="project" value="TreeGrafter"/>
</dbReference>
<dbReference type="HAMAP" id="MF_00730">
    <property type="entry name" value="NdpA"/>
    <property type="match status" value="1"/>
</dbReference>
<evidence type="ECO:0000256" key="1">
    <source>
        <dbReference type="ARBA" id="ARBA00004453"/>
    </source>
</evidence>
<proteinExistence type="inferred from homology"/>
<evidence type="ECO:0000313" key="7">
    <source>
        <dbReference type="Proteomes" id="UP001155586"/>
    </source>
</evidence>
<comment type="similarity">
    <text evidence="2 4">Belongs to the YejK family.</text>
</comment>
<protein>
    <recommendedName>
        <fullName evidence="4">Nucleoid-associated protein MD483_21550</fullName>
    </recommendedName>
</protein>
<dbReference type="EMBL" id="JAKRRX010000232">
    <property type="protein sequence ID" value="MCW8336399.1"/>
    <property type="molecule type" value="Genomic_DNA"/>
</dbReference>
<dbReference type="PANTHER" id="PTHR38772:SF1">
    <property type="entry name" value="NUCLEOID-ASSOCIATED PROTEIN YEJK"/>
    <property type="match status" value="1"/>
</dbReference>
<organism evidence="6 7">
    <name type="scientific">Vibrio paucivorans</name>
    <dbReference type="NCBI Taxonomy" id="2829489"/>
    <lineage>
        <taxon>Bacteria</taxon>
        <taxon>Pseudomonadati</taxon>
        <taxon>Pseudomonadota</taxon>
        <taxon>Gammaproteobacteria</taxon>
        <taxon>Vibrionales</taxon>
        <taxon>Vibrionaceae</taxon>
        <taxon>Vibrio</taxon>
    </lineage>
</organism>
<evidence type="ECO:0000256" key="5">
    <source>
        <dbReference type="SAM" id="MobiDB-lite"/>
    </source>
</evidence>
<dbReference type="PANTHER" id="PTHR38772">
    <property type="match status" value="1"/>
</dbReference>
<feature type="region of interest" description="Disordered" evidence="5">
    <location>
        <begin position="313"/>
        <end position="337"/>
    </location>
</feature>
<gene>
    <name evidence="6" type="primary">yejK</name>
    <name evidence="6" type="ORF">MD483_21550</name>
</gene>
<evidence type="ECO:0000313" key="6">
    <source>
        <dbReference type="EMBL" id="MCW8336399.1"/>
    </source>
</evidence>
<dbReference type="Pfam" id="PF04245">
    <property type="entry name" value="NA37"/>
    <property type="match status" value="1"/>
</dbReference>
<sequence length="337" mass="38300">MSVELSHIILHQLNASEDDDLQLQLRSTPLDNDVNSNQLMGQLHQQFVQKAGKGYGFFREESEVNASLRSHRDHELSFYEFSCQCADRLHQELIKYPFADEGVLVMAIYRYLATDFLFIGLLPVNQSLKVTESLDINATDYLDLKQIAIASCINLSDKEADPQNERYLTYIKGRVGRGVSDFFLDFLQAEVGLDVKAQNHALMQAVADFCADHRLDKEETNQYRQRVFDHCSDQLKSGDEVHVSELSAELPPSMDGQDFQSFTEEQGYELEEHFPVERSALKHLTKFVGSGGGVSMTFDALLLGERIFYDPETDTLTMKGTPPNLRDQLTRRGLETK</sequence>
<dbReference type="GO" id="GO:0043590">
    <property type="term" value="C:bacterial nucleoid"/>
    <property type="evidence" value="ECO:0007669"/>
    <property type="project" value="TreeGrafter"/>
</dbReference>
<feature type="compositionally biased region" description="Basic and acidic residues" evidence="5">
    <location>
        <begin position="328"/>
        <end position="337"/>
    </location>
</feature>
<dbReference type="Proteomes" id="UP001155586">
    <property type="component" value="Unassembled WGS sequence"/>
</dbReference>
<evidence type="ECO:0000256" key="4">
    <source>
        <dbReference type="HAMAP-Rule" id="MF_00730"/>
    </source>
</evidence>
<reference evidence="6" key="1">
    <citation type="submission" date="2022-02" db="EMBL/GenBank/DDBJ databases">
        <title>Vibrio sp. nov., a new bacterium isolated from Bohai sea, China.</title>
        <authorList>
            <person name="Yuan Y."/>
        </authorList>
    </citation>
    <scope>NUCLEOTIDE SEQUENCE</scope>
    <source>
        <strain evidence="6">DBSS07</strain>
    </source>
</reference>
<evidence type="ECO:0000256" key="3">
    <source>
        <dbReference type="ARBA" id="ARBA00022490"/>
    </source>
</evidence>
<dbReference type="InterPro" id="IPR007358">
    <property type="entry name" value="Nucleoid_associated_NdpA"/>
</dbReference>
<dbReference type="GO" id="GO:0005737">
    <property type="term" value="C:cytoplasm"/>
    <property type="evidence" value="ECO:0007669"/>
    <property type="project" value="UniProtKB-UniRule"/>
</dbReference>
<dbReference type="RefSeq" id="WP_265689485.1">
    <property type="nucleotide sequence ID" value="NZ_JAKRRX010000232.1"/>
</dbReference>
<dbReference type="NCBIfam" id="NF001557">
    <property type="entry name" value="PRK00378.1"/>
    <property type="match status" value="1"/>
</dbReference>
<accession>A0A9X3HU93</accession>
<name>A0A9X3HU93_9VIBR</name>
<comment type="subcellular location">
    <subcellularLocation>
        <location evidence="1 4">Cytoplasm</location>
        <location evidence="1 4">Nucleoid</location>
    </subcellularLocation>
</comment>
<evidence type="ECO:0000256" key="2">
    <source>
        <dbReference type="ARBA" id="ARBA00009035"/>
    </source>
</evidence>
<comment type="caution">
    <text evidence="6">The sequence shown here is derived from an EMBL/GenBank/DDBJ whole genome shotgun (WGS) entry which is preliminary data.</text>
</comment>